<evidence type="ECO:0000256" key="4">
    <source>
        <dbReference type="ARBA" id="ARBA00022801"/>
    </source>
</evidence>
<dbReference type="PANTHER" id="PTHR43718:SF2">
    <property type="entry name" value="LON PROTEASE HOMOLOG, MITOCHONDRIAL"/>
    <property type="match status" value="1"/>
</dbReference>
<dbReference type="InterPro" id="IPR008268">
    <property type="entry name" value="Peptidase_S16_AS"/>
</dbReference>
<dbReference type="FunFam" id="3.30.230.10:FF:000015">
    <property type="entry name" value="Lon protease homolog, mitochondrial"/>
    <property type="match status" value="1"/>
</dbReference>
<dbReference type="FunFam" id="3.40.50.300:FF:000021">
    <property type="entry name" value="Lon protease homolog"/>
    <property type="match status" value="1"/>
</dbReference>
<feature type="compositionally biased region" description="Gly residues" evidence="14">
    <location>
        <begin position="46"/>
        <end position="62"/>
    </location>
</feature>
<dbReference type="Gene3D" id="2.30.130.40">
    <property type="entry name" value="LON domain-like"/>
    <property type="match status" value="1"/>
</dbReference>
<dbReference type="Gene3D" id="3.30.230.10">
    <property type="match status" value="1"/>
</dbReference>
<dbReference type="GO" id="GO:0004176">
    <property type="term" value="F:ATP-dependent peptidase activity"/>
    <property type="evidence" value="ECO:0007669"/>
    <property type="project" value="UniProtKB-UniRule"/>
</dbReference>
<evidence type="ECO:0000256" key="14">
    <source>
        <dbReference type="SAM" id="MobiDB-lite"/>
    </source>
</evidence>
<protein>
    <recommendedName>
        <fullName evidence="8 13">Lon protease homolog</fullName>
        <ecNumber evidence="8 13">3.4.21.-</ecNumber>
    </recommendedName>
</protein>
<dbReference type="GO" id="GO:0004252">
    <property type="term" value="F:serine-type endopeptidase activity"/>
    <property type="evidence" value="ECO:0007669"/>
    <property type="project" value="UniProtKB-UniRule"/>
</dbReference>
<dbReference type="CDD" id="cd19500">
    <property type="entry name" value="RecA-like_Lon"/>
    <property type="match status" value="1"/>
</dbReference>
<comment type="catalytic activity">
    <reaction evidence="7">
        <text>Hydrolysis of proteins in presence of ATP.</text>
        <dbReference type="EC" id="3.4.21.53"/>
    </reaction>
</comment>
<feature type="domain" description="Lon proteolytic" evidence="15">
    <location>
        <begin position="716"/>
        <end position="900"/>
    </location>
</feature>
<dbReference type="InterPro" id="IPR046336">
    <property type="entry name" value="Lon_prtase_N_sf"/>
</dbReference>
<dbReference type="PIRSF" id="PIRSF001174">
    <property type="entry name" value="Lon_proteas"/>
    <property type="match status" value="1"/>
</dbReference>
<keyword evidence="18" id="KW-1185">Reference proteome</keyword>
<evidence type="ECO:0000259" key="16">
    <source>
        <dbReference type="PROSITE" id="PS51787"/>
    </source>
</evidence>
<reference evidence="17" key="1">
    <citation type="submission" date="2019-09" db="EMBL/GenBank/DDBJ databases">
        <title>The Mitochondrial Proteome of the Jakobid, Andalucia godoyi, a Protist With the Most Gene-Rich and Bacteria-Like Mitochondrial Genome.</title>
        <authorList>
            <person name="Gray M.W."/>
            <person name="Burger G."/>
            <person name="Derelle R."/>
            <person name="Klimes V."/>
            <person name="Leger M."/>
            <person name="Sarrasin M."/>
            <person name="Vlcek C."/>
            <person name="Roger A.J."/>
            <person name="Elias M."/>
            <person name="Lang B.F."/>
        </authorList>
    </citation>
    <scope>NUCLEOTIDE SEQUENCE</scope>
    <source>
        <strain evidence="17">And28</strain>
    </source>
</reference>
<gene>
    <name evidence="17" type="ORF">ANDGO_08253</name>
</gene>
<proteinExistence type="inferred from homology"/>
<dbReference type="PROSITE" id="PS01046">
    <property type="entry name" value="LON_SER"/>
    <property type="match status" value="1"/>
</dbReference>
<dbReference type="GO" id="GO:0005759">
    <property type="term" value="C:mitochondrial matrix"/>
    <property type="evidence" value="ECO:0007669"/>
    <property type="project" value="UniProtKB-SubCell"/>
</dbReference>
<dbReference type="Pfam" id="PF00004">
    <property type="entry name" value="AAA"/>
    <property type="match status" value="1"/>
</dbReference>
<dbReference type="EC" id="3.4.21.-" evidence="8 13"/>
<feature type="active site" evidence="9 11">
    <location>
        <position position="807"/>
    </location>
</feature>
<keyword evidence="5 8" id="KW-0720">Serine protease</keyword>
<name>A0A8K0AGS6_ANDGO</name>
<dbReference type="Gene3D" id="1.10.8.60">
    <property type="match status" value="1"/>
</dbReference>
<keyword evidence="6 8" id="KW-0067">ATP-binding</keyword>
<dbReference type="Gene3D" id="1.20.58.1480">
    <property type="match status" value="1"/>
</dbReference>
<evidence type="ECO:0000256" key="3">
    <source>
        <dbReference type="ARBA" id="ARBA00022741"/>
    </source>
</evidence>
<dbReference type="InterPro" id="IPR020568">
    <property type="entry name" value="Ribosomal_Su5_D2-typ_SF"/>
</dbReference>
<evidence type="ECO:0000256" key="9">
    <source>
        <dbReference type="PIRSR" id="PIRSR001174-1"/>
    </source>
</evidence>
<dbReference type="InterPro" id="IPR003111">
    <property type="entry name" value="Lon_prtase_N"/>
</dbReference>
<evidence type="ECO:0000256" key="8">
    <source>
        <dbReference type="PIRNR" id="PIRNR001174"/>
    </source>
</evidence>
<dbReference type="InterPro" id="IPR054594">
    <property type="entry name" value="Lon_lid"/>
</dbReference>
<feature type="region of interest" description="Disordered" evidence="14">
    <location>
        <begin position="42"/>
        <end position="76"/>
    </location>
</feature>
<dbReference type="SUPFAM" id="SSF88697">
    <property type="entry name" value="PUA domain-like"/>
    <property type="match status" value="1"/>
</dbReference>
<dbReference type="InterPro" id="IPR015947">
    <property type="entry name" value="PUA-like_sf"/>
</dbReference>
<dbReference type="GO" id="GO:0005524">
    <property type="term" value="F:ATP binding"/>
    <property type="evidence" value="ECO:0007669"/>
    <property type="project" value="UniProtKB-KW"/>
</dbReference>
<dbReference type="Gene3D" id="3.40.50.300">
    <property type="entry name" value="P-loop containing nucleotide triphosphate hydrolases"/>
    <property type="match status" value="1"/>
</dbReference>
<dbReference type="InterPro" id="IPR003959">
    <property type="entry name" value="ATPase_AAA_core"/>
</dbReference>
<keyword evidence="2 8" id="KW-0645">Protease</keyword>
<dbReference type="InterPro" id="IPR027417">
    <property type="entry name" value="P-loop_NTPase"/>
</dbReference>
<sequence length="900" mass="99981">MLTRVFRRSSTIVRHLSTAFKPARSGFLPPLTSEIPLWAAAKRRGGGGGGGASSGGRGGRGGNPSNNDDGNDDGEYVSIDSAAEHEQGKEDGDKNAVVPHTFTVPNEVFVIPMYRRPIFPGIVIPIVIQNQEYLDQILHLRDRGEKFVGVFMVKPELDSGQQSTTDGSVPNVDSMDQLYSKGVLARILRIIPIRNGSAQVLLAGHCRITADGQAQASTDAGLPHKKLIARIRQVKDETYDRNDVSVQAYTQEIYSTIKEILKMNPFFKEQLQALMEQIDISNPAELADLGAALTTSDPRLLQECIETSSVPERLSKTLLLLRSELDISRFQQKVSRDIEEKVTKSQRKQFLMQQLTAIKKELGLEKDEKEALLKKFRQRIEALVLPEHAKKVIDEEMVKLETIESSSSEFNLSRNYLDWLTLLPWGKFSEDKLDIRHAEVVLDQDHYGLDDVKERIKEFIGVGILRGTVQGKILCLVGPPGVGKTSIGKSIAHSLDRKFFRFSVGGMSDVAEIKGHRRTYVGAMPGKLLQAMKNVQTSNPVIMIDEIDKLGKGYQGDPASALLEVLDPEQNGSFLDHYLDVSFDLSRVLFVCTANSLDTIPKPLLDRMEVIRLSGYVLEEKLAIAQRYLVPQSVKDNGLEGKNVKITDAAMTELIRFYCREAGVRNLQKQVEKIFRKAAYKIVKQEVPETGLEITADTLKEYVGKPVFSSDRYYDEPPVGVAMGLAWTELGGQTLYIECTSVPELKSEAGTLRCTGQMGDVMKESSTIAYTYAKRFLRDADPQNEFLQRTSIHMHIPEGATPKDGPSAGITMTCAILSLAMNKPLRNNVSMTGELTLTGKVLPIGGVKEKTIAAKRSMITEIVFPKANQKDWDELPSYIKDGVTPHFVDTFQDVYKVAFP</sequence>
<dbReference type="Pfam" id="PF05362">
    <property type="entry name" value="Lon_C"/>
    <property type="match status" value="1"/>
</dbReference>
<keyword evidence="4 8" id="KW-0378">Hydrolase</keyword>
<dbReference type="SUPFAM" id="SSF54211">
    <property type="entry name" value="Ribosomal protein S5 domain 2-like"/>
    <property type="match status" value="1"/>
</dbReference>
<dbReference type="InterPro" id="IPR014721">
    <property type="entry name" value="Ribsml_uS5_D2-typ_fold_subgr"/>
</dbReference>
<dbReference type="PROSITE" id="PS51786">
    <property type="entry name" value="LON_PROTEOLYTIC"/>
    <property type="match status" value="1"/>
</dbReference>
<evidence type="ECO:0000256" key="13">
    <source>
        <dbReference type="RuleBase" id="RU000592"/>
    </source>
</evidence>
<feature type="active site" evidence="9 11">
    <location>
        <position position="850"/>
    </location>
</feature>
<dbReference type="GO" id="GO:0003697">
    <property type="term" value="F:single-stranded DNA binding"/>
    <property type="evidence" value="ECO:0007669"/>
    <property type="project" value="TreeGrafter"/>
</dbReference>
<dbReference type="Proteomes" id="UP000799049">
    <property type="component" value="Unassembled WGS sequence"/>
</dbReference>
<evidence type="ECO:0000256" key="7">
    <source>
        <dbReference type="ARBA" id="ARBA00050665"/>
    </source>
</evidence>
<dbReference type="Gene3D" id="1.20.5.5270">
    <property type="match status" value="1"/>
</dbReference>
<dbReference type="InterPro" id="IPR004815">
    <property type="entry name" value="Lon_bac/euk-typ"/>
</dbReference>
<dbReference type="GO" id="GO:0007005">
    <property type="term" value="P:mitochondrion organization"/>
    <property type="evidence" value="ECO:0007669"/>
    <property type="project" value="TreeGrafter"/>
</dbReference>
<organism evidence="17 18">
    <name type="scientific">Andalucia godoyi</name>
    <name type="common">Flagellate</name>
    <dbReference type="NCBI Taxonomy" id="505711"/>
    <lineage>
        <taxon>Eukaryota</taxon>
        <taxon>Discoba</taxon>
        <taxon>Jakobida</taxon>
        <taxon>Andalucina</taxon>
        <taxon>Andaluciidae</taxon>
        <taxon>Andalucia</taxon>
    </lineage>
</organism>
<dbReference type="GO" id="GO:0016887">
    <property type="term" value="F:ATP hydrolysis activity"/>
    <property type="evidence" value="ECO:0007669"/>
    <property type="project" value="InterPro"/>
</dbReference>
<feature type="domain" description="Lon N-terminal" evidence="16">
    <location>
        <begin position="108"/>
        <end position="325"/>
    </location>
</feature>
<dbReference type="GO" id="GO:0006515">
    <property type="term" value="P:protein quality control for misfolded or incompletely synthesized proteins"/>
    <property type="evidence" value="ECO:0007669"/>
    <property type="project" value="TreeGrafter"/>
</dbReference>
<evidence type="ECO:0000256" key="6">
    <source>
        <dbReference type="ARBA" id="ARBA00022840"/>
    </source>
</evidence>
<dbReference type="Pfam" id="PF22667">
    <property type="entry name" value="Lon_lid"/>
    <property type="match status" value="1"/>
</dbReference>
<evidence type="ECO:0000313" key="18">
    <source>
        <dbReference type="Proteomes" id="UP000799049"/>
    </source>
</evidence>
<dbReference type="OrthoDB" id="2411602at2759"/>
<dbReference type="SMART" id="SM00464">
    <property type="entry name" value="LON"/>
    <property type="match status" value="1"/>
</dbReference>
<accession>A0A8K0AGS6</accession>
<evidence type="ECO:0000256" key="5">
    <source>
        <dbReference type="ARBA" id="ARBA00022825"/>
    </source>
</evidence>
<dbReference type="FunFam" id="1.20.5.5270:FF:000001">
    <property type="entry name" value="Lon protease homolog, mitochondrial"/>
    <property type="match status" value="1"/>
</dbReference>
<evidence type="ECO:0000256" key="10">
    <source>
        <dbReference type="PIRSR" id="PIRSR001174-2"/>
    </source>
</evidence>
<evidence type="ECO:0000313" key="17">
    <source>
        <dbReference type="EMBL" id="KAF0852637.1"/>
    </source>
</evidence>
<dbReference type="Pfam" id="PF02190">
    <property type="entry name" value="LON_substr_bdg"/>
    <property type="match status" value="1"/>
</dbReference>
<dbReference type="PRINTS" id="PR00830">
    <property type="entry name" value="ENDOLAPTASE"/>
</dbReference>
<dbReference type="PROSITE" id="PS51787">
    <property type="entry name" value="LON_N"/>
    <property type="match status" value="1"/>
</dbReference>
<comment type="similarity">
    <text evidence="8 11 12">Belongs to the peptidase S16 family.</text>
</comment>
<keyword evidence="3 8" id="KW-0547">Nucleotide-binding</keyword>
<evidence type="ECO:0000256" key="1">
    <source>
        <dbReference type="ARBA" id="ARBA00004305"/>
    </source>
</evidence>
<dbReference type="InterPro" id="IPR008269">
    <property type="entry name" value="Lon_proteolytic"/>
</dbReference>
<comment type="caution">
    <text evidence="17">The sequence shown here is derived from an EMBL/GenBank/DDBJ whole genome shotgun (WGS) entry which is preliminary data.</text>
</comment>
<dbReference type="InterPro" id="IPR003593">
    <property type="entry name" value="AAA+_ATPase"/>
</dbReference>
<dbReference type="NCBIfam" id="TIGR00763">
    <property type="entry name" value="lon"/>
    <property type="match status" value="1"/>
</dbReference>
<dbReference type="InterPro" id="IPR027065">
    <property type="entry name" value="Lon_Prtase"/>
</dbReference>
<dbReference type="SUPFAM" id="SSF52540">
    <property type="entry name" value="P-loop containing nucleoside triphosphate hydrolases"/>
    <property type="match status" value="1"/>
</dbReference>
<dbReference type="SMART" id="SM00382">
    <property type="entry name" value="AAA"/>
    <property type="match status" value="1"/>
</dbReference>
<feature type="binding site" evidence="10">
    <location>
        <begin position="478"/>
        <end position="485"/>
    </location>
    <ligand>
        <name>ATP</name>
        <dbReference type="ChEBI" id="CHEBI:30616"/>
    </ligand>
</feature>
<dbReference type="GO" id="GO:0051131">
    <property type="term" value="P:chaperone-mediated protein complex assembly"/>
    <property type="evidence" value="ECO:0007669"/>
    <property type="project" value="TreeGrafter"/>
</dbReference>
<dbReference type="EMBL" id="VRVR01000024">
    <property type="protein sequence ID" value="KAF0852637.1"/>
    <property type="molecule type" value="Genomic_DNA"/>
</dbReference>
<evidence type="ECO:0000259" key="15">
    <source>
        <dbReference type="PROSITE" id="PS51786"/>
    </source>
</evidence>
<evidence type="ECO:0000256" key="2">
    <source>
        <dbReference type="ARBA" id="ARBA00022670"/>
    </source>
</evidence>
<dbReference type="FunFam" id="1.10.8.60:FF:000043">
    <property type="entry name" value="Lon protease homolog, mitochondrial"/>
    <property type="match status" value="1"/>
</dbReference>
<dbReference type="PANTHER" id="PTHR43718">
    <property type="entry name" value="LON PROTEASE"/>
    <property type="match status" value="1"/>
</dbReference>
<evidence type="ECO:0000256" key="12">
    <source>
        <dbReference type="RuleBase" id="RU000591"/>
    </source>
</evidence>
<dbReference type="AlphaFoldDB" id="A0A8K0AGS6"/>
<comment type="subcellular location">
    <subcellularLocation>
        <location evidence="1">Mitochondrion matrix</location>
    </subcellularLocation>
</comment>
<evidence type="ECO:0000256" key="11">
    <source>
        <dbReference type="PROSITE-ProRule" id="PRU01122"/>
    </source>
</evidence>